<gene>
    <name evidence="1" type="ORF">BRAFLDRAFT_101733</name>
</gene>
<name>C3YFQ0_BRAFL</name>
<dbReference type="InParanoid" id="C3YFQ0"/>
<dbReference type="EMBL" id="GG666509">
    <property type="protein sequence ID" value="EEN61013.1"/>
    <property type="molecule type" value="Genomic_DNA"/>
</dbReference>
<accession>C3YFQ0</accession>
<evidence type="ECO:0000313" key="1">
    <source>
        <dbReference type="EMBL" id="EEN61013.1"/>
    </source>
</evidence>
<sequence length="116" mass="13098">MPFPAVENIVLREKVDRSDYRFNTQKSHIEAINMKRDVKELVFIASVRSMPLKSASGSNMPHGSSKSSVICKRSTLNGTDITDSEDEVLVISFKQLIESKDGIHYYDLDMSFRTPA</sequence>
<dbReference type="AlphaFoldDB" id="C3YFQ0"/>
<protein>
    <submittedName>
        <fullName evidence="1">Uncharacterized protein</fullName>
    </submittedName>
</protein>
<organism>
    <name type="scientific">Branchiostoma floridae</name>
    <name type="common">Florida lancelet</name>
    <name type="synonym">Amphioxus</name>
    <dbReference type="NCBI Taxonomy" id="7739"/>
    <lineage>
        <taxon>Eukaryota</taxon>
        <taxon>Metazoa</taxon>
        <taxon>Chordata</taxon>
        <taxon>Cephalochordata</taxon>
        <taxon>Leptocardii</taxon>
        <taxon>Amphioxiformes</taxon>
        <taxon>Branchiostomatidae</taxon>
        <taxon>Branchiostoma</taxon>
    </lineage>
</organism>
<reference evidence="1" key="1">
    <citation type="journal article" date="2008" name="Nature">
        <title>The amphioxus genome and the evolution of the chordate karyotype.</title>
        <authorList>
            <consortium name="US DOE Joint Genome Institute (JGI-PGF)"/>
            <person name="Putnam N.H."/>
            <person name="Butts T."/>
            <person name="Ferrier D.E.K."/>
            <person name="Furlong R.F."/>
            <person name="Hellsten U."/>
            <person name="Kawashima T."/>
            <person name="Robinson-Rechavi M."/>
            <person name="Shoguchi E."/>
            <person name="Terry A."/>
            <person name="Yu J.-K."/>
            <person name="Benito-Gutierrez E.L."/>
            <person name="Dubchak I."/>
            <person name="Garcia-Fernandez J."/>
            <person name="Gibson-Brown J.J."/>
            <person name="Grigoriev I.V."/>
            <person name="Horton A.C."/>
            <person name="de Jong P.J."/>
            <person name="Jurka J."/>
            <person name="Kapitonov V.V."/>
            <person name="Kohara Y."/>
            <person name="Kuroki Y."/>
            <person name="Lindquist E."/>
            <person name="Lucas S."/>
            <person name="Osoegawa K."/>
            <person name="Pennacchio L.A."/>
            <person name="Salamov A.A."/>
            <person name="Satou Y."/>
            <person name="Sauka-Spengler T."/>
            <person name="Schmutz J."/>
            <person name="Shin-I T."/>
            <person name="Toyoda A."/>
            <person name="Bronner-Fraser M."/>
            <person name="Fujiyama A."/>
            <person name="Holland L.Z."/>
            <person name="Holland P.W.H."/>
            <person name="Satoh N."/>
            <person name="Rokhsar D.S."/>
        </authorList>
    </citation>
    <scope>NUCLEOTIDE SEQUENCE [LARGE SCALE GENOMIC DNA]</scope>
    <source>
        <strain evidence="1">S238N-H82</strain>
        <tissue evidence="1">Testes</tissue>
    </source>
</reference>
<proteinExistence type="predicted"/>